<reference evidence="7 8" key="1">
    <citation type="journal article" date="2016" name="Nat. Commun.">
        <title>Thousands of microbial genomes shed light on interconnected biogeochemical processes in an aquifer system.</title>
        <authorList>
            <person name="Anantharaman K."/>
            <person name="Brown C.T."/>
            <person name="Hug L.A."/>
            <person name="Sharon I."/>
            <person name="Castelle C.J."/>
            <person name="Probst A.J."/>
            <person name="Thomas B.C."/>
            <person name="Singh A."/>
            <person name="Wilkins M.J."/>
            <person name="Karaoz U."/>
            <person name="Brodie E.L."/>
            <person name="Williams K.H."/>
            <person name="Hubbard S.S."/>
            <person name="Banfield J.F."/>
        </authorList>
    </citation>
    <scope>NUCLEOTIDE SEQUENCE [LARGE SCALE GENOMIC DNA]</scope>
</reference>
<dbReference type="GO" id="GO:1990904">
    <property type="term" value="C:ribonucleoprotein complex"/>
    <property type="evidence" value="ECO:0007669"/>
    <property type="project" value="UniProtKB-KW"/>
</dbReference>
<dbReference type="GO" id="GO:0017148">
    <property type="term" value="P:negative regulation of translation"/>
    <property type="evidence" value="ECO:0007669"/>
    <property type="project" value="TreeGrafter"/>
</dbReference>
<dbReference type="STRING" id="1802619.A2797_00495"/>
<evidence type="ECO:0000256" key="4">
    <source>
        <dbReference type="HAMAP-Rule" id="MF_01366"/>
    </source>
</evidence>
<gene>
    <name evidence="4 6" type="primary">rplM</name>
    <name evidence="7" type="ORF">A2797_00495</name>
</gene>
<dbReference type="PIRSF" id="PIRSF002181">
    <property type="entry name" value="Ribosomal_L13"/>
    <property type="match status" value="1"/>
</dbReference>
<organism evidence="7 8">
    <name type="scientific">candidate division WWE3 bacterium RIFCSPHIGHO2_01_FULL_48_15</name>
    <dbReference type="NCBI Taxonomy" id="1802619"/>
    <lineage>
        <taxon>Bacteria</taxon>
        <taxon>Katanobacteria</taxon>
    </lineage>
</organism>
<dbReference type="GO" id="GO:0005840">
    <property type="term" value="C:ribosome"/>
    <property type="evidence" value="ECO:0007669"/>
    <property type="project" value="UniProtKB-KW"/>
</dbReference>
<comment type="subunit">
    <text evidence="4">Part of the 50S ribosomal subunit.</text>
</comment>
<accession>A0A1F4VA07</accession>
<protein>
    <recommendedName>
        <fullName evidence="4">Large ribosomal subunit protein uL13</fullName>
    </recommendedName>
</protein>
<dbReference type="Gene3D" id="3.90.1180.10">
    <property type="entry name" value="Ribosomal protein L13"/>
    <property type="match status" value="1"/>
</dbReference>
<evidence type="ECO:0000256" key="2">
    <source>
        <dbReference type="ARBA" id="ARBA00022980"/>
    </source>
</evidence>
<evidence type="ECO:0000256" key="3">
    <source>
        <dbReference type="ARBA" id="ARBA00023274"/>
    </source>
</evidence>
<dbReference type="AlphaFoldDB" id="A0A1F4VA07"/>
<evidence type="ECO:0000256" key="6">
    <source>
        <dbReference type="RuleBase" id="RU003878"/>
    </source>
</evidence>
<dbReference type="InterPro" id="IPR023563">
    <property type="entry name" value="Ribosomal_uL13_CS"/>
</dbReference>
<dbReference type="GO" id="GO:0006412">
    <property type="term" value="P:translation"/>
    <property type="evidence" value="ECO:0007669"/>
    <property type="project" value="UniProtKB-UniRule"/>
</dbReference>
<dbReference type="Proteomes" id="UP000179005">
    <property type="component" value="Unassembled WGS sequence"/>
</dbReference>
<evidence type="ECO:0000313" key="8">
    <source>
        <dbReference type="Proteomes" id="UP000179005"/>
    </source>
</evidence>
<evidence type="ECO:0000256" key="5">
    <source>
        <dbReference type="RuleBase" id="RU003877"/>
    </source>
</evidence>
<dbReference type="PANTHER" id="PTHR11545">
    <property type="entry name" value="RIBOSOMAL PROTEIN L13"/>
    <property type="match status" value="1"/>
</dbReference>
<evidence type="ECO:0000256" key="1">
    <source>
        <dbReference type="ARBA" id="ARBA00006227"/>
    </source>
</evidence>
<dbReference type="GO" id="GO:0003735">
    <property type="term" value="F:structural constituent of ribosome"/>
    <property type="evidence" value="ECO:0007669"/>
    <property type="project" value="InterPro"/>
</dbReference>
<comment type="caution">
    <text evidence="7">The sequence shown here is derived from an EMBL/GenBank/DDBJ whole genome shotgun (WGS) entry which is preliminary data.</text>
</comment>
<dbReference type="HAMAP" id="MF_01366">
    <property type="entry name" value="Ribosomal_uL13"/>
    <property type="match status" value="1"/>
</dbReference>
<dbReference type="NCBIfam" id="TIGR01066">
    <property type="entry name" value="rplM_bact"/>
    <property type="match status" value="1"/>
</dbReference>
<name>A0A1F4VA07_UNCKA</name>
<comment type="similarity">
    <text evidence="1 4 5">Belongs to the universal ribosomal protein uL13 family.</text>
</comment>
<comment type="function">
    <text evidence="4 6">This protein is one of the early assembly proteins of the 50S ribosomal subunit, although it is not seen to bind rRNA by itself. It is important during the early stages of 50S assembly.</text>
</comment>
<proteinExistence type="inferred from homology"/>
<dbReference type="InterPro" id="IPR005822">
    <property type="entry name" value="Ribosomal_uL13"/>
</dbReference>
<dbReference type="CDD" id="cd00392">
    <property type="entry name" value="Ribosomal_L13"/>
    <property type="match status" value="1"/>
</dbReference>
<keyword evidence="3 4" id="KW-0687">Ribonucleoprotein</keyword>
<dbReference type="InterPro" id="IPR005823">
    <property type="entry name" value="Ribosomal_uL13_bac-type"/>
</dbReference>
<dbReference type="EMBL" id="MEVC01000025">
    <property type="protein sequence ID" value="OGC53996.1"/>
    <property type="molecule type" value="Genomic_DNA"/>
</dbReference>
<dbReference type="PANTHER" id="PTHR11545:SF2">
    <property type="entry name" value="LARGE RIBOSOMAL SUBUNIT PROTEIN UL13M"/>
    <property type="match status" value="1"/>
</dbReference>
<dbReference type="Pfam" id="PF00572">
    <property type="entry name" value="Ribosomal_L13"/>
    <property type="match status" value="1"/>
</dbReference>
<dbReference type="SUPFAM" id="SSF52161">
    <property type="entry name" value="Ribosomal protein L13"/>
    <property type="match status" value="1"/>
</dbReference>
<keyword evidence="2 4" id="KW-0689">Ribosomal protein</keyword>
<evidence type="ECO:0000313" key="7">
    <source>
        <dbReference type="EMBL" id="OGC53996.1"/>
    </source>
</evidence>
<sequence>MQKSHATKASEVKRDWHLLDAKGQILGRFSTQVAIFLLGKNKTNWVPYLDMGDYVVVVNAKDIKVTGKKETDKIYYRYTGYPGGLRKESLGHLRSRRPEEILRRSVVGMLPRGKLGQAMVKKLYVYPGPEGEMVEKAKGAQNG</sequence>
<dbReference type="InterPro" id="IPR036899">
    <property type="entry name" value="Ribosomal_uL13_sf"/>
</dbReference>
<dbReference type="PROSITE" id="PS00783">
    <property type="entry name" value="RIBOSOMAL_L13"/>
    <property type="match status" value="1"/>
</dbReference>
<dbReference type="GO" id="GO:0003729">
    <property type="term" value="F:mRNA binding"/>
    <property type="evidence" value="ECO:0007669"/>
    <property type="project" value="TreeGrafter"/>
</dbReference>